<dbReference type="RefSeq" id="WP_182553425.1">
    <property type="nucleotide sequence ID" value="NZ_QGBI01000015.1"/>
</dbReference>
<dbReference type="EMBL" id="QGBI01000015">
    <property type="protein sequence ID" value="MBX3891415.1"/>
    <property type="molecule type" value="Genomic_DNA"/>
</dbReference>
<gene>
    <name evidence="2" type="ORF">DEE74_16240</name>
</gene>
<comment type="caution">
    <text evidence="2">The sequence shown here is derived from an EMBL/GenBank/DDBJ whole genome shotgun (WGS) entry which is preliminary data.</text>
</comment>
<dbReference type="Pfam" id="PF13223">
    <property type="entry name" value="DUF4031"/>
    <property type="match status" value="1"/>
</dbReference>
<feature type="domain" description="DUF4031" evidence="1">
    <location>
        <begin position="3"/>
        <end position="84"/>
    </location>
</feature>
<name>A0AAW4Q975_RALPI</name>
<evidence type="ECO:0000259" key="1">
    <source>
        <dbReference type="Pfam" id="PF13223"/>
    </source>
</evidence>
<dbReference type="AlphaFoldDB" id="A0AAW4Q975"/>
<reference evidence="2" key="1">
    <citation type="submission" date="2018-06" db="EMBL/GenBank/DDBJ databases">
        <authorList>
            <person name="O'Rourke A."/>
        </authorList>
    </citation>
    <scope>NUCLEOTIDE SEQUENCE</scope>
    <source>
        <strain evidence="2">132550021-3</strain>
    </source>
</reference>
<evidence type="ECO:0000313" key="2">
    <source>
        <dbReference type="EMBL" id="MBX3891415.1"/>
    </source>
</evidence>
<protein>
    <submittedName>
        <fullName evidence="2">DUF4031 domain-containing protein</fullName>
    </submittedName>
</protein>
<sequence length="100" mass="11530">MTIYVDPLRHWGWILRGHKVKSCHLFTESLDLSELHAFAALLGMKRAWFQHPPVAPHYDLTERRRLQAVSLGAVEVGRREAGLIWQARRAMLVSVESEQT</sequence>
<proteinExistence type="predicted"/>
<accession>A0AAW4Q975</accession>
<organism evidence="2 3">
    <name type="scientific">Ralstonia pickettii</name>
    <name type="common">Burkholderia pickettii</name>
    <dbReference type="NCBI Taxonomy" id="329"/>
    <lineage>
        <taxon>Bacteria</taxon>
        <taxon>Pseudomonadati</taxon>
        <taxon>Pseudomonadota</taxon>
        <taxon>Betaproteobacteria</taxon>
        <taxon>Burkholderiales</taxon>
        <taxon>Burkholderiaceae</taxon>
        <taxon>Ralstonia</taxon>
    </lineage>
</organism>
<dbReference type="Proteomes" id="UP001199322">
    <property type="component" value="Unassembled WGS sequence"/>
</dbReference>
<dbReference type="InterPro" id="IPR025109">
    <property type="entry name" value="DUF4031"/>
</dbReference>
<evidence type="ECO:0000313" key="3">
    <source>
        <dbReference type="Proteomes" id="UP001199322"/>
    </source>
</evidence>